<dbReference type="OrthoDB" id="21266at2759"/>
<dbReference type="InterPro" id="IPR024638">
    <property type="entry name" value="Ctk3_N"/>
</dbReference>
<gene>
    <name evidence="3" type="ORF">EJ05DRAFT_534707</name>
</gene>
<accession>A0A6A6WMG7</accession>
<dbReference type="GO" id="GO:0045943">
    <property type="term" value="P:positive regulation of transcription by RNA polymerase I"/>
    <property type="evidence" value="ECO:0007669"/>
    <property type="project" value="TreeGrafter"/>
</dbReference>
<dbReference type="InterPro" id="IPR024637">
    <property type="entry name" value="Ctk3_C"/>
</dbReference>
<dbReference type="InterPro" id="IPR042326">
    <property type="entry name" value="Ctk3"/>
</dbReference>
<reference evidence="3" key="1">
    <citation type="journal article" date="2020" name="Stud. Mycol.">
        <title>101 Dothideomycetes genomes: a test case for predicting lifestyles and emergence of pathogens.</title>
        <authorList>
            <person name="Haridas S."/>
            <person name="Albert R."/>
            <person name="Binder M."/>
            <person name="Bloem J."/>
            <person name="Labutti K."/>
            <person name="Salamov A."/>
            <person name="Andreopoulos B."/>
            <person name="Baker S."/>
            <person name="Barry K."/>
            <person name="Bills G."/>
            <person name="Bluhm B."/>
            <person name="Cannon C."/>
            <person name="Castanera R."/>
            <person name="Culley D."/>
            <person name="Daum C."/>
            <person name="Ezra D."/>
            <person name="Gonzalez J."/>
            <person name="Henrissat B."/>
            <person name="Kuo A."/>
            <person name="Liang C."/>
            <person name="Lipzen A."/>
            <person name="Lutzoni F."/>
            <person name="Magnuson J."/>
            <person name="Mondo S."/>
            <person name="Nolan M."/>
            <person name="Ohm R."/>
            <person name="Pangilinan J."/>
            <person name="Park H.-J."/>
            <person name="Ramirez L."/>
            <person name="Alfaro M."/>
            <person name="Sun H."/>
            <person name="Tritt A."/>
            <person name="Yoshinaga Y."/>
            <person name="Zwiers L.-H."/>
            <person name="Turgeon B."/>
            <person name="Goodwin S."/>
            <person name="Spatafora J."/>
            <person name="Crous P."/>
            <person name="Grigoriev I."/>
        </authorList>
    </citation>
    <scope>NUCLEOTIDE SEQUENCE</scope>
    <source>
        <strain evidence="3">CBS 121739</strain>
    </source>
</reference>
<dbReference type="Pfam" id="PF12243">
    <property type="entry name" value="CTK3"/>
    <property type="match status" value="1"/>
</dbReference>
<dbReference type="GO" id="GO:0070692">
    <property type="term" value="C:CTDK-1 complex"/>
    <property type="evidence" value="ECO:0007669"/>
    <property type="project" value="InterPro"/>
</dbReference>
<evidence type="ECO:0000256" key="1">
    <source>
        <dbReference type="SAM" id="Coils"/>
    </source>
</evidence>
<keyword evidence="1" id="KW-0175">Coiled coil</keyword>
<dbReference type="Gene3D" id="1.25.40.90">
    <property type="match status" value="1"/>
</dbReference>
<proteinExistence type="predicted"/>
<dbReference type="PANTHER" id="PTHR28291:SF1">
    <property type="entry name" value="CTD KINASE SUBUNIT GAMMA"/>
    <property type="match status" value="1"/>
</dbReference>
<keyword evidence="4" id="KW-1185">Reference proteome</keyword>
<dbReference type="FunFam" id="1.25.40.90:FF:000032">
    <property type="entry name" value="CTD kinase subunit gamma"/>
    <property type="match status" value="1"/>
</dbReference>
<evidence type="ECO:0000259" key="2">
    <source>
        <dbReference type="PROSITE" id="PS51391"/>
    </source>
</evidence>
<dbReference type="InterPro" id="IPR006569">
    <property type="entry name" value="CID_dom"/>
</dbReference>
<sequence>MADPFEVRMQFTKQLQRLNATEMSAKKAANYAIRYKDMDEDLHSCILEQLDYRDEMNRANMNNRANIMYFIKELCDSATKEGHLEFVRMTQRDILKIIDAVAPSDGSGAANVKVVRKVLNVLQDIKVLLPQTVLELEDLMKERDVSAAHPAFDENPMIGVQTGDEVANSRLNGSRLDKRQIEQRIEEDRERHKRLRETIWAVSGEDNAEFDKLWEETSDICEDDFIMAREEAEERRQAAAFA</sequence>
<dbReference type="GO" id="GO:0032786">
    <property type="term" value="P:positive regulation of DNA-templated transcription, elongation"/>
    <property type="evidence" value="ECO:0007669"/>
    <property type="project" value="InterPro"/>
</dbReference>
<dbReference type="InterPro" id="IPR008942">
    <property type="entry name" value="ENTH_VHS"/>
</dbReference>
<name>A0A6A6WMG7_9PEZI</name>
<dbReference type="AlphaFoldDB" id="A0A6A6WMG7"/>
<feature type="domain" description="CID" evidence="2">
    <location>
        <begin position="3"/>
        <end position="144"/>
    </location>
</feature>
<evidence type="ECO:0000313" key="3">
    <source>
        <dbReference type="EMBL" id="KAF2763348.1"/>
    </source>
</evidence>
<dbReference type="Proteomes" id="UP000799437">
    <property type="component" value="Unassembled WGS sequence"/>
</dbReference>
<dbReference type="PANTHER" id="PTHR28291">
    <property type="entry name" value="CTD KINASE SUBUNIT GAMMA"/>
    <property type="match status" value="1"/>
</dbReference>
<dbReference type="PROSITE" id="PS51391">
    <property type="entry name" value="CID"/>
    <property type="match status" value="1"/>
</dbReference>
<dbReference type="EMBL" id="ML996565">
    <property type="protein sequence ID" value="KAF2763348.1"/>
    <property type="molecule type" value="Genomic_DNA"/>
</dbReference>
<protein>
    <recommendedName>
        <fullName evidence="2">CID domain-containing protein</fullName>
    </recommendedName>
</protein>
<dbReference type="RefSeq" id="XP_033605799.1">
    <property type="nucleotide sequence ID" value="XM_033749200.1"/>
</dbReference>
<evidence type="ECO:0000313" key="4">
    <source>
        <dbReference type="Proteomes" id="UP000799437"/>
    </source>
</evidence>
<dbReference type="Pfam" id="PF12350">
    <property type="entry name" value="CTK3_C"/>
    <property type="match status" value="1"/>
</dbReference>
<dbReference type="GeneID" id="54490254"/>
<organism evidence="3 4">
    <name type="scientific">Pseudovirgaria hyperparasitica</name>
    <dbReference type="NCBI Taxonomy" id="470096"/>
    <lineage>
        <taxon>Eukaryota</taxon>
        <taxon>Fungi</taxon>
        <taxon>Dikarya</taxon>
        <taxon>Ascomycota</taxon>
        <taxon>Pezizomycotina</taxon>
        <taxon>Dothideomycetes</taxon>
        <taxon>Dothideomycetes incertae sedis</taxon>
        <taxon>Acrospermales</taxon>
        <taxon>Acrospermaceae</taxon>
        <taxon>Pseudovirgaria</taxon>
    </lineage>
</organism>
<feature type="coiled-coil region" evidence="1">
    <location>
        <begin position="171"/>
        <end position="198"/>
    </location>
</feature>